<dbReference type="AlphaFoldDB" id="A0A2X2X6C5"/>
<sequence length="134" mass="14888">MPVSNFQDKAISIISAEKTEWSGGRAGVKGTIYTIKLRKKNNIIIKTLMAEGNKIPFSQNISGGAIVIQGSFQYKNNNEANVEDLPAGSSIESTKKTTNFKDSWIEYTLEKSNRSHRISIPKFTSVETYEELAP</sequence>
<protein>
    <submittedName>
        <fullName evidence="2">Uncharacterized protein</fullName>
    </submittedName>
</protein>
<evidence type="ECO:0000313" key="3">
    <source>
        <dbReference type="Proteomes" id="UP000199426"/>
    </source>
</evidence>
<dbReference type="Proteomes" id="UP000251670">
    <property type="component" value="Unassembled WGS sequence"/>
</dbReference>
<proteinExistence type="predicted"/>
<keyword evidence="3" id="KW-1185">Reference proteome</keyword>
<accession>A0A2X2X6C5</accession>
<evidence type="ECO:0000313" key="2">
    <source>
        <dbReference type="EMBL" id="SQB46241.1"/>
    </source>
</evidence>
<dbReference type="Proteomes" id="UP000199426">
    <property type="component" value="Unassembled WGS sequence"/>
</dbReference>
<dbReference type="EMBL" id="FNEG01000006">
    <property type="protein sequence ID" value="SDJ54897.1"/>
    <property type="molecule type" value="Genomic_DNA"/>
</dbReference>
<evidence type="ECO:0000313" key="1">
    <source>
        <dbReference type="EMBL" id="SDJ54897.1"/>
    </source>
</evidence>
<dbReference type="EMBL" id="UAWB01000012">
    <property type="protein sequence ID" value="SQB46241.1"/>
    <property type="molecule type" value="Genomic_DNA"/>
</dbReference>
<dbReference type="STRING" id="445960.SAMN05421542_3765"/>
<organism evidence="2 4">
    <name type="scientific">Chryseobacterium jejuense</name>
    <dbReference type="NCBI Taxonomy" id="445960"/>
    <lineage>
        <taxon>Bacteria</taxon>
        <taxon>Pseudomonadati</taxon>
        <taxon>Bacteroidota</taxon>
        <taxon>Flavobacteriia</taxon>
        <taxon>Flavobacteriales</taxon>
        <taxon>Weeksellaceae</taxon>
        <taxon>Chryseobacterium group</taxon>
        <taxon>Chryseobacterium</taxon>
    </lineage>
</organism>
<name>A0A2X2X6C5_CHRJE</name>
<reference evidence="2 4" key="2">
    <citation type="submission" date="2018-06" db="EMBL/GenBank/DDBJ databases">
        <authorList>
            <consortium name="Pathogen Informatics"/>
            <person name="Doyle S."/>
        </authorList>
    </citation>
    <scope>NUCLEOTIDE SEQUENCE [LARGE SCALE GENOMIC DNA]</scope>
    <source>
        <strain evidence="2 4">NCTC13492</strain>
    </source>
</reference>
<evidence type="ECO:0000313" key="4">
    <source>
        <dbReference type="Proteomes" id="UP000251670"/>
    </source>
</evidence>
<gene>
    <name evidence="2" type="ORF">NCTC13492_03305</name>
    <name evidence="1" type="ORF">SAMN05421542_3765</name>
</gene>
<reference evidence="1 3" key="1">
    <citation type="submission" date="2016-10" db="EMBL/GenBank/DDBJ databases">
        <authorList>
            <person name="Varghese N."/>
            <person name="Submissions S."/>
        </authorList>
    </citation>
    <scope>NUCLEOTIDE SEQUENCE [LARGE SCALE GENOMIC DNA]</scope>
    <source>
        <strain evidence="1 3">DSM 19299</strain>
    </source>
</reference>